<feature type="transmembrane region" description="Helical" evidence="1">
    <location>
        <begin position="263"/>
        <end position="282"/>
    </location>
</feature>
<evidence type="ECO:0000313" key="3">
    <source>
        <dbReference type="Proteomes" id="UP000178930"/>
    </source>
</evidence>
<gene>
    <name evidence="2" type="ORF">A2729_05100</name>
</gene>
<protein>
    <recommendedName>
        <fullName evidence="4">Next to BRCA1 central domain-containing protein</fullName>
    </recommendedName>
</protein>
<feature type="transmembrane region" description="Helical" evidence="1">
    <location>
        <begin position="308"/>
        <end position="327"/>
    </location>
</feature>
<sequence>MTLRLFKIVPWLILVVITFSIGYYLRVYYSFHSYLPYSPYEVFEMRAPGLVVSGAVVKHFTDELEKYPTKAFFGKISNKVFGGFYILYFLGFIAIFLLGRELTGKNFGGFLATLLYSVSSENLLHYTKRILINDSGLSYIMIYFLLFFLLKYLKTKNIFYLLFFIASALVGLTSYHTGALVIILILLGLVISFVYSKNFSRQLFFAFSLLFIFYISWLLIFSLPQIIFENLGSNFITPFIFLILLTLSFYLTYSLAKSHANLVFADYFPFLFLIPATILIFYRQSFFSFLLNLGVNNYFVSAITLNNYFAQLILTHWYALAFLPLLFRRDADFNLIIKRGWFLGILFLTPVFSYFNYYGRVLDYSFPLMFILFAEYWTKKEKLREIIVITTFLLLVISQLIIFNDPYSMRRYYNQNEIESAKKIINLNFLGNMISDLRTAALFKYLGKDDIKFFEANDADYDKIFYDYKKINQATVNNYLLFSESMKSIVYSASFPTKPINDELFKYYNSTFEKVYDDGLLYLYNSHKLAVNNAQFIGQDVPTIMFTGEKRNILISMKNTGTVKWQMTEPRYRLGFVAPKDQDIWGAWRVSLPAEVFSGQTGKFDFEITAPVKPGIYDFQWQMLSEGVEWFGQTTPFLKIEVLPK</sequence>
<dbReference type="InterPro" id="IPR013783">
    <property type="entry name" value="Ig-like_fold"/>
</dbReference>
<feature type="transmembrane region" description="Helical" evidence="1">
    <location>
        <begin position="157"/>
        <end position="173"/>
    </location>
</feature>
<evidence type="ECO:0008006" key="4">
    <source>
        <dbReference type="Google" id="ProtNLM"/>
    </source>
</evidence>
<dbReference type="Gene3D" id="2.60.40.10">
    <property type="entry name" value="Immunoglobulins"/>
    <property type="match status" value="1"/>
</dbReference>
<accession>A0A1G1XW19</accession>
<feature type="transmembrane region" description="Helical" evidence="1">
    <location>
        <begin position="179"/>
        <end position="196"/>
    </location>
</feature>
<feature type="transmembrane region" description="Helical" evidence="1">
    <location>
        <begin position="6"/>
        <end position="25"/>
    </location>
</feature>
<evidence type="ECO:0000313" key="2">
    <source>
        <dbReference type="EMBL" id="OGY44202.1"/>
    </source>
</evidence>
<feature type="transmembrane region" description="Helical" evidence="1">
    <location>
        <begin position="339"/>
        <end position="355"/>
    </location>
</feature>
<feature type="transmembrane region" description="Helical" evidence="1">
    <location>
        <begin position="203"/>
        <end position="223"/>
    </location>
</feature>
<feature type="transmembrane region" description="Helical" evidence="1">
    <location>
        <begin position="130"/>
        <end position="150"/>
    </location>
</feature>
<keyword evidence="1" id="KW-0472">Membrane</keyword>
<feature type="transmembrane region" description="Helical" evidence="1">
    <location>
        <begin position="80"/>
        <end position="99"/>
    </location>
</feature>
<feature type="transmembrane region" description="Helical" evidence="1">
    <location>
        <begin position="385"/>
        <end position="403"/>
    </location>
</feature>
<keyword evidence="1" id="KW-0812">Transmembrane</keyword>
<name>A0A1G1XW19_9BACT</name>
<dbReference type="Proteomes" id="UP000178930">
    <property type="component" value="Unassembled WGS sequence"/>
</dbReference>
<dbReference type="STRING" id="1797532.A2729_05100"/>
<dbReference type="AlphaFoldDB" id="A0A1G1XW19"/>
<proteinExistence type="predicted"/>
<keyword evidence="1" id="KW-1133">Transmembrane helix</keyword>
<reference evidence="2 3" key="1">
    <citation type="journal article" date="2016" name="Nat. Commun.">
        <title>Thousands of microbial genomes shed light on interconnected biogeochemical processes in an aquifer system.</title>
        <authorList>
            <person name="Anantharaman K."/>
            <person name="Brown C.T."/>
            <person name="Hug L.A."/>
            <person name="Sharon I."/>
            <person name="Castelle C.J."/>
            <person name="Probst A.J."/>
            <person name="Thomas B.C."/>
            <person name="Singh A."/>
            <person name="Wilkins M.J."/>
            <person name="Karaoz U."/>
            <person name="Brodie E.L."/>
            <person name="Williams K.H."/>
            <person name="Hubbard S.S."/>
            <person name="Banfield J.F."/>
        </authorList>
    </citation>
    <scope>NUCLEOTIDE SEQUENCE [LARGE SCALE GENOMIC DNA]</scope>
</reference>
<evidence type="ECO:0000256" key="1">
    <source>
        <dbReference type="SAM" id="Phobius"/>
    </source>
</evidence>
<comment type="caution">
    <text evidence="2">The sequence shown here is derived from an EMBL/GenBank/DDBJ whole genome shotgun (WGS) entry which is preliminary data.</text>
</comment>
<feature type="transmembrane region" description="Helical" evidence="1">
    <location>
        <begin position="235"/>
        <end position="256"/>
    </location>
</feature>
<dbReference type="EMBL" id="MHIB01000020">
    <property type="protein sequence ID" value="OGY44202.1"/>
    <property type="molecule type" value="Genomic_DNA"/>
</dbReference>
<organism evidence="2 3">
    <name type="scientific">Candidatus Buchananbacteria bacterium RIFCSPHIGHO2_01_FULL_39_14</name>
    <dbReference type="NCBI Taxonomy" id="1797532"/>
    <lineage>
        <taxon>Bacteria</taxon>
        <taxon>Candidatus Buchananiibacteriota</taxon>
    </lineage>
</organism>